<proteinExistence type="predicted"/>
<sequence>MTTAWKALVESRLRSNIEQIGVSATYMSLATVKPDNTPANRTVVFRGFSGQDHREDTGWQSDLLVITTDIRSQKMKHIAHNPIVEVNWFMPGTQEQFRLYGKVHVVGHHISPPEDLNKRVMPTKRVDPLTVKELATKAFLINSKNDSVSFNWQSERLRQWYRMNDDLRATFATDCPLNSLKIKDVDINSGWFIGYDDVQQRLLETGYENFVVLLLDVEKVDHVVLPTGEHSLYHKVRNDNRWSITRLN</sequence>
<name>A0A077WIQ7_9FUNG</name>
<organism evidence="2">
    <name type="scientific">Lichtheimia ramosa</name>
    <dbReference type="NCBI Taxonomy" id="688394"/>
    <lineage>
        <taxon>Eukaryota</taxon>
        <taxon>Fungi</taxon>
        <taxon>Fungi incertae sedis</taxon>
        <taxon>Mucoromycota</taxon>
        <taxon>Mucoromycotina</taxon>
        <taxon>Mucoromycetes</taxon>
        <taxon>Mucorales</taxon>
        <taxon>Lichtheimiaceae</taxon>
        <taxon>Lichtheimia</taxon>
    </lineage>
</organism>
<dbReference type="GO" id="GO:0010181">
    <property type="term" value="F:FMN binding"/>
    <property type="evidence" value="ECO:0007669"/>
    <property type="project" value="InterPro"/>
</dbReference>
<dbReference type="PANTHER" id="PTHR28243">
    <property type="entry name" value="AGL049CP"/>
    <property type="match status" value="1"/>
</dbReference>
<dbReference type="EMBL" id="LK023324">
    <property type="protein sequence ID" value="CDS07235.1"/>
    <property type="molecule type" value="Genomic_DNA"/>
</dbReference>
<gene>
    <name evidence="2" type="ORF">LRAMOSA01184</name>
</gene>
<dbReference type="InterPro" id="IPR012349">
    <property type="entry name" value="Split_barrel_FMN-bd"/>
</dbReference>
<dbReference type="SUPFAM" id="SSF50475">
    <property type="entry name" value="FMN-binding split barrel"/>
    <property type="match status" value="1"/>
</dbReference>
<dbReference type="Pfam" id="PF12766">
    <property type="entry name" value="Pyridox_oxase_2"/>
    <property type="match status" value="1"/>
</dbReference>
<evidence type="ECO:0000313" key="2">
    <source>
        <dbReference type="EMBL" id="CDS07235.1"/>
    </source>
</evidence>
<reference evidence="2" key="1">
    <citation type="journal article" date="2014" name="Genome Announc.">
        <title>De novo whole-genome sequence and genome annotation of Lichtheimia ramosa.</title>
        <authorList>
            <person name="Linde J."/>
            <person name="Schwartze V."/>
            <person name="Binder U."/>
            <person name="Lass-Florl C."/>
            <person name="Voigt K."/>
            <person name="Horn F."/>
        </authorList>
    </citation>
    <scope>NUCLEOTIDE SEQUENCE</scope>
    <source>
        <strain evidence="2">JMRC FSU:6197</strain>
    </source>
</reference>
<dbReference type="Gene3D" id="2.30.110.10">
    <property type="entry name" value="Electron Transport, Fmn-binding Protein, Chain A"/>
    <property type="match status" value="1"/>
</dbReference>
<evidence type="ECO:0000259" key="1">
    <source>
        <dbReference type="Pfam" id="PF12766"/>
    </source>
</evidence>
<dbReference type="AlphaFoldDB" id="A0A077WIQ7"/>
<protein>
    <recommendedName>
        <fullName evidence="1">Pyridoxamine 5'-phosphate oxidase Alr4036 family FMN-binding domain-containing protein</fullName>
    </recommendedName>
</protein>
<feature type="domain" description="Pyridoxamine 5'-phosphate oxidase Alr4036 family FMN-binding" evidence="1">
    <location>
        <begin position="4"/>
        <end position="106"/>
    </location>
</feature>
<accession>A0A077WIQ7</accession>
<dbReference type="PANTHER" id="PTHR28243:SF1">
    <property type="entry name" value="PYRIDOXAMINE 5'-PHOSPHATE OXIDASE ALR4036 FAMILY FMN-BINDING DOMAIN-CONTAINING PROTEIN"/>
    <property type="match status" value="1"/>
</dbReference>
<dbReference type="OrthoDB" id="434253at2759"/>
<dbReference type="InterPro" id="IPR024624">
    <property type="entry name" value="Pyridox_Oxase_Alr4036_FMN-bd"/>
</dbReference>